<feature type="domain" description="Pyrroline-5-carboxylate reductase catalytic N-terminal" evidence="2">
    <location>
        <begin position="38"/>
        <end position="128"/>
    </location>
</feature>
<protein>
    <submittedName>
        <fullName evidence="3">Pyrroline-5-carboxylate reductase</fullName>
    </submittedName>
</protein>
<evidence type="ECO:0000256" key="1">
    <source>
        <dbReference type="ARBA" id="ARBA00023002"/>
    </source>
</evidence>
<gene>
    <name evidence="3" type="primary">proC_2</name>
    <name evidence="3" type="ORF">LKMONMHP_2358</name>
</gene>
<organism evidence="3 4">
    <name type="scientific">Methylobacterium organophilum</name>
    <dbReference type="NCBI Taxonomy" id="410"/>
    <lineage>
        <taxon>Bacteria</taxon>
        <taxon>Pseudomonadati</taxon>
        <taxon>Pseudomonadota</taxon>
        <taxon>Alphaproteobacteria</taxon>
        <taxon>Hyphomicrobiales</taxon>
        <taxon>Methylobacteriaceae</taxon>
        <taxon>Methylobacterium</taxon>
    </lineage>
</organism>
<accession>A0ABQ4TA81</accession>
<name>A0ABQ4TA81_METOR</name>
<dbReference type="Proteomes" id="UP001055156">
    <property type="component" value="Unassembled WGS sequence"/>
</dbReference>
<reference evidence="3" key="2">
    <citation type="submission" date="2021-08" db="EMBL/GenBank/DDBJ databases">
        <authorList>
            <person name="Tani A."/>
            <person name="Ola A."/>
            <person name="Ogura Y."/>
            <person name="Katsura K."/>
            <person name="Hayashi T."/>
        </authorList>
    </citation>
    <scope>NUCLEOTIDE SEQUENCE</scope>
    <source>
        <strain evidence="3">NBRC 15689</strain>
    </source>
</reference>
<sequence>MPLNVPPPHRRAVLAGLFAGVLALPLAGRAFAENGTKRIGIIGGGHIGSTFAALWSKAGYEVLVASRHPEELKGLVESLGPKARAGTPADAFAFSDAVFLAIPYSAYPAFAKEHAAALKDKIVIDAGNATQGRDGAVYEEVAAEGIAAASRKYLPGARIARAFNAINYKIFVAQANRPAPRMAVPIAGDDEAVAVARILVADAGFDPVVVGPLKEADRFAMGSPGFGHDLPAPELKAKLGLKP</sequence>
<dbReference type="EMBL" id="BPQV01000006">
    <property type="protein sequence ID" value="GJE27499.1"/>
    <property type="molecule type" value="Genomic_DNA"/>
</dbReference>
<evidence type="ECO:0000313" key="4">
    <source>
        <dbReference type="Proteomes" id="UP001055156"/>
    </source>
</evidence>
<dbReference type="InterPro" id="IPR036291">
    <property type="entry name" value="NAD(P)-bd_dom_sf"/>
</dbReference>
<dbReference type="PROSITE" id="PS51318">
    <property type="entry name" value="TAT"/>
    <property type="match status" value="1"/>
</dbReference>
<dbReference type="InterPro" id="IPR006311">
    <property type="entry name" value="TAT_signal"/>
</dbReference>
<dbReference type="Gene3D" id="3.40.50.720">
    <property type="entry name" value="NAD(P)-binding Rossmann-like Domain"/>
    <property type="match status" value="1"/>
</dbReference>
<evidence type="ECO:0000313" key="3">
    <source>
        <dbReference type="EMBL" id="GJE27499.1"/>
    </source>
</evidence>
<dbReference type="Pfam" id="PF03807">
    <property type="entry name" value="F420_oxidored"/>
    <property type="match status" value="1"/>
</dbReference>
<keyword evidence="1" id="KW-0560">Oxidoreductase</keyword>
<dbReference type="RefSeq" id="WP_238311354.1">
    <property type="nucleotide sequence ID" value="NZ_BPQV01000006.1"/>
</dbReference>
<keyword evidence="4" id="KW-1185">Reference proteome</keyword>
<dbReference type="InterPro" id="IPR051267">
    <property type="entry name" value="STEAP_metalloreductase"/>
</dbReference>
<dbReference type="PANTHER" id="PTHR14239">
    <property type="entry name" value="DUDULIN-RELATED"/>
    <property type="match status" value="1"/>
</dbReference>
<reference evidence="3" key="1">
    <citation type="journal article" date="2021" name="Front. Microbiol.">
        <title>Comprehensive Comparative Genomics and Phenotyping of Methylobacterium Species.</title>
        <authorList>
            <person name="Alessa O."/>
            <person name="Ogura Y."/>
            <person name="Fujitani Y."/>
            <person name="Takami H."/>
            <person name="Hayashi T."/>
            <person name="Sahin N."/>
            <person name="Tani A."/>
        </authorList>
    </citation>
    <scope>NUCLEOTIDE SEQUENCE</scope>
    <source>
        <strain evidence="3">NBRC 15689</strain>
    </source>
</reference>
<comment type="caution">
    <text evidence="3">The sequence shown here is derived from an EMBL/GenBank/DDBJ whole genome shotgun (WGS) entry which is preliminary data.</text>
</comment>
<dbReference type="SUPFAM" id="SSF51735">
    <property type="entry name" value="NAD(P)-binding Rossmann-fold domains"/>
    <property type="match status" value="1"/>
</dbReference>
<dbReference type="PRINTS" id="PR00411">
    <property type="entry name" value="PNDRDTASEI"/>
</dbReference>
<dbReference type="InterPro" id="IPR028939">
    <property type="entry name" value="P5C_Rdtase_cat_N"/>
</dbReference>
<proteinExistence type="predicted"/>
<evidence type="ECO:0000259" key="2">
    <source>
        <dbReference type="Pfam" id="PF03807"/>
    </source>
</evidence>